<name>A0A9P8AY97_9AGAR</name>
<dbReference type="EMBL" id="MU250526">
    <property type="protein sequence ID" value="KAG7450697.1"/>
    <property type="molecule type" value="Genomic_DNA"/>
</dbReference>
<dbReference type="PROSITE" id="PS50071">
    <property type="entry name" value="HOMEOBOX_2"/>
    <property type="match status" value="1"/>
</dbReference>
<keyword evidence="5" id="KW-1185">Reference proteome</keyword>
<gene>
    <name evidence="4" type="ORF">BT62DRAFT_531077</name>
</gene>
<dbReference type="GO" id="GO:0005634">
    <property type="term" value="C:nucleus"/>
    <property type="evidence" value="ECO:0007669"/>
    <property type="project" value="UniProtKB-SubCell"/>
</dbReference>
<dbReference type="InterPro" id="IPR009057">
    <property type="entry name" value="Homeodomain-like_sf"/>
</dbReference>
<dbReference type="InterPro" id="IPR001356">
    <property type="entry name" value="HD"/>
</dbReference>
<dbReference type="GeneID" id="66103571"/>
<reference evidence="4" key="1">
    <citation type="submission" date="2020-11" db="EMBL/GenBank/DDBJ databases">
        <title>Adaptations for nitrogen fixation in a non-lichenized fungal sporocarp promotes dispersal by wood-feeding termites.</title>
        <authorList>
            <consortium name="DOE Joint Genome Institute"/>
            <person name="Koch R.A."/>
            <person name="Yoon G."/>
            <person name="Arayal U."/>
            <person name="Lail K."/>
            <person name="Amirebrahimi M."/>
            <person name="Labutti K."/>
            <person name="Lipzen A."/>
            <person name="Riley R."/>
            <person name="Barry K."/>
            <person name="Henrissat B."/>
            <person name="Grigoriev I.V."/>
            <person name="Herr J.R."/>
            <person name="Aime M.C."/>
        </authorList>
    </citation>
    <scope>NUCLEOTIDE SEQUENCE</scope>
    <source>
        <strain evidence="4">MCA 3950</strain>
    </source>
</reference>
<organism evidence="4 5">
    <name type="scientific">Guyanagaster necrorhizus</name>
    <dbReference type="NCBI Taxonomy" id="856835"/>
    <lineage>
        <taxon>Eukaryota</taxon>
        <taxon>Fungi</taxon>
        <taxon>Dikarya</taxon>
        <taxon>Basidiomycota</taxon>
        <taxon>Agaricomycotina</taxon>
        <taxon>Agaricomycetes</taxon>
        <taxon>Agaricomycetidae</taxon>
        <taxon>Agaricales</taxon>
        <taxon>Marasmiineae</taxon>
        <taxon>Physalacriaceae</taxon>
        <taxon>Guyanagaster</taxon>
    </lineage>
</organism>
<dbReference type="AlphaFoldDB" id="A0A9P8AY97"/>
<evidence type="ECO:0000259" key="3">
    <source>
        <dbReference type="PROSITE" id="PS50071"/>
    </source>
</evidence>
<proteinExistence type="predicted"/>
<dbReference type="GO" id="GO:0003677">
    <property type="term" value="F:DNA binding"/>
    <property type="evidence" value="ECO:0007669"/>
    <property type="project" value="UniProtKB-UniRule"/>
</dbReference>
<feature type="domain" description="Homeobox" evidence="3">
    <location>
        <begin position="168"/>
        <end position="230"/>
    </location>
</feature>
<feature type="compositionally biased region" description="Polar residues" evidence="2">
    <location>
        <begin position="58"/>
        <end position="72"/>
    </location>
</feature>
<keyword evidence="1" id="KW-0539">Nucleus</keyword>
<dbReference type="OrthoDB" id="2963517at2759"/>
<sequence>MSLCPGLDTLLMAARYLGQLNDSPTSAPAYDRSGDFTSYAKNSGNVLQVVRPYDGSPEYTSIPVSEAPSQLTGGFRNRRHPSETPPSTLSPPSSPCLSSIDSDYTMSFQSTSSRECSPAIYRNTIKFPKKAAHKSPKVAIVGGKTFKIPITKKDTAEWRTSVCLIANNIKTVPNSPVSERARKLLEKVYDDITTHPPDFWTRIIAARLGDRTPSQVNIWFSNRRQWYKQGTTIQCPLLDGDWTTSRRRTVRLRPAALKMSQKWSDSFFDDVLALYLDEKLHDSLQAECEEKRETIPRYIGKSKKRQIK</sequence>
<dbReference type="CDD" id="cd00086">
    <property type="entry name" value="homeodomain"/>
    <property type="match status" value="1"/>
</dbReference>
<keyword evidence="1" id="KW-0371">Homeobox</keyword>
<keyword evidence="1" id="KW-0238">DNA-binding</keyword>
<dbReference type="SUPFAM" id="SSF46689">
    <property type="entry name" value="Homeodomain-like"/>
    <property type="match status" value="1"/>
</dbReference>
<evidence type="ECO:0000256" key="2">
    <source>
        <dbReference type="SAM" id="MobiDB-lite"/>
    </source>
</evidence>
<feature type="region of interest" description="Disordered" evidence="2">
    <location>
        <begin position="58"/>
        <end position="96"/>
    </location>
</feature>
<comment type="caution">
    <text evidence="4">The sequence shown here is derived from an EMBL/GenBank/DDBJ whole genome shotgun (WGS) entry which is preliminary data.</text>
</comment>
<feature type="DNA-binding region" description="Homeobox" evidence="1">
    <location>
        <begin position="170"/>
        <end position="231"/>
    </location>
</feature>
<protein>
    <recommendedName>
        <fullName evidence="3">Homeobox domain-containing protein</fullName>
    </recommendedName>
</protein>
<comment type="subcellular location">
    <subcellularLocation>
        <location evidence="1">Nucleus</location>
    </subcellularLocation>
</comment>
<evidence type="ECO:0000256" key="1">
    <source>
        <dbReference type="PROSITE-ProRule" id="PRU00108"/>
    </source>
</evidence>
<evidence type="ECO:0000313" key="5">
    <source>
        <dbReference type="Proteomes" id="UP000812287"/>
    </source>
</evidence>
<evidence type="ECO:0000313" key="4">
    <source>
        <dbReference type="EMBL" id="KAG7450697.1"/>
    </source>
</evidence>
<dbReference type="Gene3D" id="1.10.10.60">
    <property type="entry name" value="Homeodomain-like"/>
    <property type="match status" value="1"/>
</dbReference>
<dbReference type="Proteomes" id="UP000812287">
    <property type="component" value="Unassembled WGS sequence"/>
</dbReference>
<accession>A0A9P8AY97</accession>
<dbReference type="RefSeq" id="XP_043044197.1">
    <property type="nucleotide sequence ID" value="XM_043181275.1"/>
</dbReference>